<proteinExistence type="predicted"/>
<dbReference type="EC" id="3.1.21.-" evidence="2"/>
<dbReference type="Proteomes" id="UP001497602">
    <property type="component" value="Unassembled WGS sequence"/>
</dbReference>
<dbReference type="PANTHER" id="PTHR37291">
    <property type="entry name" value="5-METHYLCYTOSINE-SPECIFIC RESTRICTION ENZYME B"/>
    <property type="match status" value="1"/>
</dbReference>
<keyword evidence="3" id="KW-1185">Reference proteome</keyword>
<accession>A0ABP1FBB2</accession>
<dbReference type="Pfam" id="PF07728">
    <property type="entry name" value="AAA_5"/>
    <property type="match status" value="1"/>
</dbReference>
<dbReference type="InterPro" id="IPR027417">
    <property type="entry name" value="P-loop_NTPase"/>
</dbReference>
<gene>
    <name evidence="2" type="ORF">T190115A13A_170087</name>
</gene>
<dbReference type="InterPro" id="IPR052934">
    <property type="entry name" value="Methyl-DNA_Rec/Restrict_Enz"/>
</dbReference>
<feature type="domain" description="AAA+ ATPase" evidence="1">
    <location>
        <begin position="491"/>
        <end position="833"/>
    </location>
</feature>
<protein>
    <submittedName>
        <fullName evidence="2">5-methylcytosine-specific restriction enzyme B</fullName>
        <ecNumber evidence="2">3.1.21.-</ecNumber>
    </submittedName>
</protein>
<dbReference type="SUPFAM" id="SSF52540">
    <property type="entry name" value="P-loop containing nucleoside triphosphate hydrolases"/>
    <property type="match status" value="1"/>
</dbReference>
<dbReference type="PANTHER" id="PTHR37291:SF1">
    <property type="entry name" value="TYPE IV METHYL-DIRECTED RESTRICTION ENZYME ECOKMCRB SUBUNIT"/>
    <property type="match status" value="1"/>
</dbReference>
<comment type="caution">
    <text evidence="2">The sequence shown here is derived from an EMBL/GenBank/DDBJ whole genome shotgun (WGS) entry which is preliminary data.</text>
</comment>
<name>A0ABP1FBB2_9FLAO</name>
<dbReference type="InterPro" id="IPR011704">
    <property type="entry name" value="ATPase_dyneun-rel_AAA"/>
</dbReference>
<keyword evidence="2" id="KW-0378">Hydrolase</keyword>
<dbReference type="EMBL" id="CAXJRC010000008">
    <property type="protein sequence ID" value="CAL2105664.1"/>
    <property type="molecule type" value="Genomic_DNA"/>
</dbReference>
<reference evidence="2 3" key="1">
    <citation type="submission" date="2024-05" db="EMBL/GenBank/DDBJ databases">
        <authorList>
            <person name="Duchaud E."/>
        </authorList>
    </citation>
    <scope>NUCLEOTIDE SEQUENCE [LARGE SCALE GENOMIC DNA]</scope>
    <source>
        <strain evidence="2">Ena-SAMPLE-TAB-13-05-2024-13:56:06:370-140305</strain>
    </source>
</reference>
<evidence type="ECO:0000313" key="3">
    <source>
        <dbReference type="Proteomes" id="UP001497602"/>
    </source>
</evidence>
<dbReference type="GO" id="GO:0016787">
    <property type="term" value="F:hydrolase activity"/>
    <property type="evidence" value="ECO:0007669"/>
    <property type="project" value="UniProtKB-KW"/>
</dbReference>
<organism evidence="2 3">
    <name type="scientific">Tenacibaculum vairaonense</name>
    <dbReference type="NCBI Taxonomy" id="3137860"/>
    <lineage>
        <taxon>Bacteria</taxon>
        <taxon>Pseudomonadati</taxon>
        <taxon>Bacteroidota</taxon>
        <taxon>Flavobacteriia</taxon>
        <taxon>Flavobacteriales</taxon>
        <taxon>Flavobacteriaceae</taxon>
        <taxon>Tenacibaculum</taxon>
    </lineage>
</organism>
<evidence type="ECO:0000313" key="2">
    <source>
        <dbReference type="EMBL" id="CAL2105664.1"/>
    </source>
</evidence>
<dbReference type="SMART" id="SM00382">
    <property type="entry name" value="AAA"/>
    <property type="match status" value="1"/>
</dbReference>
<dbReference type="InterPro" id="IPR003593">
    <property type="entry name" value="AAA+_ATPase"/>
</dbReference>
<dbReference type="Gene3D" id="3.40.50.300">
    <property type="entry name" value="P-loop containing nucleotide triphosphate hydrolases"/>
    <property type="match status" value="2"/>
</dbReference>
<sequence>MKKELESYEQWLVSHDTKKESSANSYKRAIPKIEEHYQQFTGKSLEFLHLSVEELEPIVESYRQQGKYADFGNTSNGTYRNALTALLRYKKWQQNSLKTPVLVKIKSLLETPHFQQLLTQEEFYYQKLTNLYKQYKTFDTMVIDKEINSLINTISQGAFTFQVLLDKAEGVFKTYLQLLGEMIAIFDEKGYNKQRWNPYQDKRNVSRAMVNQRDWTRFLLGYQQSKFSQEYLENEKLLGIKYTINFIELPENNVNIVSKNHRNDILVYFGLNSEDRLIHLFSEELKNIVNLQNKGVIISHLLYNPEIKKEWIRGINGLMASDGTGWLGNFARGAKNKEYSIVWNSKKPSGTGATIKELREIVERGEEFSIYYVSGGFVRYVATIKDFAENTNIYNAKNWAATYGNKIFEYQPSFEKYIEAENNKKASIVFLCSGFYKIAPISVYEFEVYGNYSLPRHDNLTPIKSEPVFKIIEVEGIFLDKKNKEKKEVKKATNQILYGPPGTGKTYKTKKLAVELIDNIEYTDRVEDRTIILKRYNELVKKGQIVFTTFHQSTGYEDFLEGIKPKTEEKKITYTIEDGLLKQLATEAAYSIATKVKKESVTQTLDFSALYDAYLAEISEALETENKVILQTKSGGNINIVEISQQGNFLLVHENGTRRYTVSKDRLSKLNKGIPNLNSVSNIHDEFRNVIGGSNASAYWAVLNQLHKLNTEQRVISKEGSISYQDKIEIVSSLTKEDYEKGNGEAHVLIIDEINRGNASAIFGELITLLEPDKRLGQPEAISLKLLYSKDTFGIPSNLHIIGTMNTADRSVEALDTALRRRFEFTEVMPDISVLEGKEVAGIDLGILLQTINERIEILLDRDHTIGHSYFIGVHTEQELVKVFKDKIIPLLQEYFYGDYGKIGLVLGNGFVVKKNFDNQIFKGFDYEGKENVITTRYELKSVDEVSIIDALHSTLGIEQRKTKESERLKEEPINV</sequence>
<dbReference type="RefSeq" id="WP_348737471.1">
    <property type="nucleotide sequence ID" value="NZ_CAXJRC010000008.1"/>
</dbReference>
<evidence type="ECO:0000259" key="1">
    <source>
        <dbReference type="SMART" id="SM00382"/>
    </source>
</evidence>